<evidence type="ECO:0000313" key="4">
    <source>
        <dbReference type="Proteomes" id="UP001152320"/>
    </source>
</evidence>
<reference evidence="3" key="1">
    <citation type="submission" date="2021-10" db="EMBL/GenBank/DDBJ databases">
        <title>Tropical sea cucumber genome reveals ecological adaptation and Cuvierian tubules defense mechanism.</title>
        <authorList>
            <person name="Chen T."/>
        </authorList>
    </citation>
    <scope>NUCLEOTIDE SEQUENCE</scope>
    <source>
        <strain evidence="3">Nanhai2018</strain>
        <tissue evidence="3">Muscle</tissue>
    </source>
</reference>
<organism evidence="3 4">
    <name type="scientific">Holothuria leucospilota</name>
    <name type="common">Black long sea cucumber</name>
    <name type="synonym">Mertensiothuria leucospilota</name>
    <dbReference type="NCBI Taxonomy" id="206669"/>
    <lineage>
        <taxon>Eukaryota</taxon>
        <taxon>Metazoa</taxon>
        <taxon>Echinodermata</taxon>
        <taxon>Eleutherozoa</taxon>
        <taxon>Echinozoa</taxon>
        <taxon>Holothuroidea</taxon>
        <taxon>Aspidochirotacea</taxon>
        <taxon>Aspidochirotida</taxon>
        <taxon>Holothuriidae</taxon>
        <taxon>Holothuria</taxon>
    </lineage>
</organism>
<dbReference type="Proteomes" id="UP001152320">
    <property type="component" value="Chromosome 20"/>
</dbReference>
<evidence type="ECO:0000313" key="3">
    <source>
        <dbReference type="EMBL" id="KAJ8022287.1"/>
    </source>
</evidence>
<dbReference type="EMBL" id="JAIZAY010000020">
    <property type="protein sequence ID" value="KAJ8022287.1"/>
    <property type="molecule type" value="Genomic_DNA"/>
</dbReference>
<comment type="caution">
    <text evidence="3">The sequence shown here is derived from an EMBL/GenBank/DDBJ whole genome shotgun (WGS) entry which is preliminary data.</text>
</comment>
<dbReference type="AlphaFoldDB" id="A0A9Q0YLG7"/>
<gene>
    <name evidence="3" type="ORF">HOLleu_37138</name>
</gene>
<proteinExistence type="predicted"/>
<feature type="domain" description="Calcium-activated chloride channel N-terminal" evidence="2">
    <location>
        <begin position="32"/>
        <end position="192"/>
    </location>
</feature>
<evidence type="ECO:0000256" key="1">
    <source>
        <dbReference type="SAM" id="SignalP"/>
    </source>
</evidence>
<dbReference type="Pfam" id="PF08434">
    <property type="entry name" value="CLCA"/>
    <property type="match status" value="1"/>
</dbReference>
<protein>
    <submittedName>
        <fullName evidence="3">Calcium-activated chloride channel regulator 1</fullName>
    </submittedName>
</protein>
<keyword evidence="1" id="KW-0732">Signal</keyword>
<dbReference type="OrthoDB" id="687730at2759"/>
<evidence type="ECO:0000259" key="2">
    <source>
        <dbReference type="Pfam" id="PF08434"/>
    </source>
</evidence>
<sequence>MSAACIFLRVVIVAVFACSLKDVAALTKPSSVQLKDNGYSGVVVAIHPDVEENGTVIEIIKNMFTEASSVLFNATRSRSYFKNVTILVPDTWADNDTYDSPKNASFEGADVIIATRNPRFAPDPYQQAAPYTKHYEGCGRQAAHIHFTPEFLLDPEPTYGSLGRLLVHEWGHYRWGLFDEYPDVIGDPDFYQEYYFDPETNLFEATR</sequence>
<dbReference type="InterPro" id="IPR013642">
    <property type="entry name" value="CLCA_N"/>
</dbReference>
<keyword evidence="4" id="KW-1185">Reference proteome</keyword>
<feature type="signal peptide" evidence="1">
    <location>
        <begin position="1"/>
        <end position="25"/>
    </location>
</feature>
<accession>A0A9Q0YLG7</accession>
<feature type="chain" id="PRO_5040486440" evidence="1">
    <location>
        <begin position="26"/>
        <end position="207"/>
    </location>
</feature>
<name>A0A9Q0YLG7_HOLLE</name>